<proteinExistence type="predicted"/>
<evidence type="ECO:0000313" key="4">
    <source>
        <dbReference type="Proteomes" id="UP000267251"/>
    </source>
</evidence>
<keyword evidence="2" id="KW-0732">Signal</keyword>
<keyword evidence="1" id="KW-0812">Transmembrane</keyword>
<feature type="chain" id="PRO_5020301847" evidence="2">
    <location>
        <begin position="21"/>
        <end position="607"/>
    </location>
</feature>
<evidence type="ECO:0000256" key="2">
    <source>
        <dbReference type="SAM" id="SignalP"/>
    </source>
</evidence>
<dbReference type="EMBL" id="KZ988086">
    <property type="protein sequence ID" value="RKP13189.1"/>
    <property type="molecule type" value="Genomic_DNA"/>
</dbReference>
<sequence length="607" mass="68022">MHFISSHALLTFTIATGAFSAPSQDSGAETLSAYISKKFTSPPTTLGIDYGKIGTVCSPGPVTGLEYYTNSTEPLSHSLVLPEKEAKEAIDAVNKNDGFIPPYVPIQEQMLSWDSPSTEFADSSPPMVEMEPKKRCIVLLNYAGEKATNVTVYVNWLTTPTATSLYYPASLNNSLLVERKSEPEIKPWLPWLTDGSKTYNDYLFSKVEPKLIPVKEKNPSSVTFDPEDKSIPIIKLKSTSYATMNYPEQANATIKDTLIIPPNNMTTICSIGPVGGVSYATKSSSSISSIFLQSEEHAKKTVDYYRGIGDYPTIDLSPRMSALYCEGMGFSECNNSNPPGQLMPLESMCLVFYNQFENTTVSLDAEVEWLVIKKHTGHYTIFVFSLSRMNIFVITLCLVILTTLAPLAMAVPNQDFTRDPNGRFRSIRRARRVWIVRQARTVRHRQQTRVAQLPWMALQNLQPATPRPRASMAIHTSIARSALRITEALSCLGAPLDQRLQCPLPGFDYISLAVQKMTWSLHENVDFDIYRLTLIWRTRGVNFQNQYERVLDGGWTNHRTSARALLDLQESFLQLFTSEAETYSRYNPSLGQLTDTILARKEAYPIS</sequence>
<protein>
    <submittedName>
        <fullName evidence="3">Uncharacterized protein</fullName>
    </submittedName>
</protein>
<name>A0A4V1IY36_9FUNG</name>
<feature type="signal peptide" evidence="2">
    <location>
        <begin position="1"/>
        <end position="20"/>
    </location>
</feature>
<organism evidence="3 4">
    <name type="scientific">Piptocephalis cylindrospora</name>
    <dbReference type="NCBI Taxonomy" id="1907219"/>
    <lineage>
        <taxon>Eukaryota</taxon>
        <taxon>Fungi</taxon>
        <taxon>Fungi incertae sedis</taxon>
        <taxon>Zoopagomycota</taxon>
        <taxon>Zoopagomycotina</taxon>
        <taxon>Zoopagomycetes</taxon>
        <taxon>Zoopagales</taxon>
        <taxon>Piptocephalidaceae</taxon>
        <taxon>Piptocephalis</taxon>
    </lineage>
</organism>
<dbReference type="Proteomes" id="UP000267251">
    <property type="component" value="Unassembled WGS sequence"/>
</dbReference>
<dbReference type="AlphaFoldDB" id="A0A4V1IY36"/>
<keyword evidence="1" id="KW-1133">Transmembrane helix</keyword>
<feature type="transmembrane region" description="Helical" evidence="1">
    <location>
        <begin position="391"/>
        <end position="411"/>
    </location>
</feature>
<reference evidence="4" key="1">
    <citation type="journal article" date="2018" name="Nat. Microbiol.">
        <title>Leveraging single-cell genomics to expand the fungal tree of life.</title>
        <authorList>
            <person name="Ahrendt S.R."/>
            <person name="Quandt C.A."/>
            <person name="Ciobanu D."/>
            <person name="Clum A."/>
            <person name="Salamov A."/>
            <person name="Andreopoulos B."/>
            <person name="Cheng J.F."/>
            <person name="Woyke T."/>
            <person name="Pelin A."/>
            <person name="Henrissat B."/>
            <person name="Reynolds N.K."/>
            <person name="Benny G.L."/>
            <person name="Smith M.E."/>
            <person name="James T.Y."/>
            <person name="Grigoriev I.V."/>
        </authorList>
    </citation>
    <scope>NUCLEOTIDE SEQUENCE [LARGE SCALE GENOMIC DNA]</scope>
</reference>
<evidence type="ECO:0000313" key="3">
    <source>
        <dbReference type="EMBL" id="RKP13189.1"/>
    </source>
</evidence>
<keyword evidence="4" id="KW-1185">Reference proteome</keyword>
<gene>
    <name evidence="3" type="ORF">BJ684DRAFT_20304</name>
</gene>
<evidence type="ECO:0000256" key="1">
    <source>
        <dbReference type="SAM" id="Phobius"/>
    </source>
</evidence>
<keyword evidence="1" id="KW-0472">Membrane</keyword>
<accession>A0A4V1IY36</accession>